<dbReference type="FunCoup" id="H2XL75">
    <property type="interactions" value="155"/>
</dbReference>
<dbReference type="InterPro" id="IPR051574">
    <property type="entry name" value="ZnF_E-box_Homeobox"/>
</dbReference>
<reference evidence="10" key="2">
    <citation type="journal article" date="2008" name="Genome Biol.">
        <title>Improved genome assembly and evidence-based global gene model set for the chordate Ciona intestinalis: new insight into intron and operon populations.</title>
        <authorList>
            <person name="Satou Y."/>
            <person name="Mineta K."/>
            <person name="Ogasawara M."/>
            <person name="Sasakura Y."/>
            <person name="Shoguchi E."/>
            <person name="Ueno K."/>
            <person name="Yamada L."/>
            <person name="Matsumoto J."/>
            <person name="Wasserscheid J."/>
            <person name="Dewar K."/>
            <person name="Wiley G.B."/>
            <person name="Macmil S.L."/>
            <person name="Roe B.A."/>
            <person name="Zeller R.W."/>
            <person name="Hastings K.E."/>
            <person name="Lemaire P."/>
            <person name="Lindquist E."/>
            <person name="Endo T."/>
            <person name="Hotta K."/>
            <person name="Inaba K."/>
        </authorList>
    </citation>
    <scope>NUCLEOTIDE SEQUENCE [LARGE SCALE GENOMIC DNA]</scope>
    <source>
        <strain evidence="10">wild type</strain>
    </source>
</reference>
<evidence type="ECO:0000256" key="4">
    <source>
        <dbReference type="ARBA" id="ARBA00022771"/>
    </source>
</evidence>
<dbReference type="InParanoid" id="H2XL75"/>
<dbReference type="InterPro" id="IPR013087">
    <property type="entry name" value="Znf_C2H2_type"/>
</dbReference>
<dbReference type="PANTHER" id="PTHR24391:SF18">
    <property type="entry name" value="EG:115C2.6 PROTEIN"/>
    <property type="match status" value="1"/>
</dbReference>
<evidence type="ECO:0000313" key="10">
    <source>
        <dbReference type="Ensembl" id="ENSCINP00000030407.1"/>
    </source>
</evidence>
<organism evidence="10 11">
    <name type="scientific">Ciona intestinalis</name>
    <name type="common">Transparent sea squirt</name>
    <name type="synonym">Ascidia intestinalis</name>
    <dbReference type="NCBI Taxonomy" id="7719"/>
    <lineage>
        <taxon>Eukaryota</taxon>
        <taxon>Metazoa</taxon>
        <taxon>Chordata</taxon>
        <taxon>Tunicata</taxon>
        <taxon>Ascidiacea</taxon>
        <taxon>Phlebobranchia</taxon>
        <taxon>Cionidae</taxon>
        <taxon>Ciona</taxon>
    </lineage>
</organism>
<reference evidence="10" key="4">
    <citation type="submission" date="2025-09" db="UniProtKB">
        <authorList>
            <consortium name="Ensembl"/>
        </authorList>
    </citation>
    <scope>IDENTIFICATION</scope>
</reference>
<dbReference type="InterPro" id="IPR036236">
    <property type="entry name" value="Znf_C2H2_sf"/>
</dbReference>
<dbReference type="GO" id="GO:0008270">
    <property type="term" value="F:zinc ion binding"/>
    <property type="evidence" value="ECO:0007669"/>
    <property type="project" value="UniProtKB-KW"/>
</dbReference>
<reference evidence="10" key="3">
    <citation type="submission" date="2025-08" db="UniProtKB">
        <authorList>
            <consortium name="Ensembl"/>
        </authorList>
    </citation>
    <scope>IDENTIFICATION</scope>
</reference>
<dbReference type="GO" id="GO:0045892">
    <property type="term" value="P:negative regulation of DNA-templated transcription"/>
    <property type="evidence" value="ECO:0007669"/>
    <property type="project" value="UniProtKB-ARBA"/>
</dbReference>
<evidence type="ECO:0000313" key="11">
    <source>
        <dbReference type="Proteomes" id="UP000008144"/>
    </source>
</evidence>
<dbReference type="Gene3D" id="3.30.160.60">
    <property type="entry name" value="Classic Zinc Finger"/>
    <property type="match status" value="4"/>
</dbReference>
<dbReference type="Pfam" id="PF00096">
    <property type="entry name" value="zf-C2H2"/>
    <property type="match status" value="1"/>
</dbReference>
<dbReference type="Ensembl" id="ENSCINT00000035248.1">
    <property type="protein sequence ID" value="ENSCINP00000030407.1"/>
    <property type="gene ID" value="ENSCING00000024005.1"/>
</dbReference>
<dbReference type="PROSITE" id="PS00028">
    <property type="entry name" value="ZINC_FINGER_C2H2_1"/>
    <property type="match status" value="3"/>
</dbReference>
<dbReference type="GO" id="GO:0000978">
    <property type="term" value="F:RNA polymerase II cis-regulatory region sequence-specific DNA binding"/>
    <property type="evidence" value="ECO:0000318"/>
    <property type="project" value="GO_Central"/>
</dbReference>
<dbReference type="SMART" id="SM00355">
    <property type="entry name" value="ZnF_C2H2"/>
    <property type="match status" value="8"/>
</dbReference>
<evidence type="ECO:0000256" key="1">
    <source>
        <dbReference type="ARBA" id="ARBA00004123"/>
    </source>
</evidence>
<dbReference type="SUPFAM" id="SSF57667">
    <property type="entry name" value="beta-beta-alpha zinc fingers"/>
    <property type="match status" value="3"/>
</dbReference>
<keyword evidence="4 8" id="KW-0863">Zinc-finger</keyword>
<evidence type="ECO:0000259" key="9">
    <source>
        <dbReference type="PROSITE" id="PS50157"/>
    </source>
</evidence>
<keyword evidence="2" id="KW-0479">Metal-binding</keyword>
<evidence type="ECO:0000256" key="5">
    <source>
        <dbReference type="ARBA" id="ARBA00022833"/>
    </source>
</evidence>
<dbReference type="STRING" id="7719.ENSCINP00000030407"/>
<keyword evidence="6" id="KW-0238">DNA-binding</keyword>
<evidence type="ECO:0000256" key="3">
    <source>
        <dbReference type="ARBA" id="ARBA00022737"/>
    </source>
</evidence>
<keyword evidence="5" id="KW-0862">Zinc</keyword>
<dbReference type="EMBL" id="EAAA01002939">
    <property type="status" value="NOT_ANNOTATED_CDS"/>
    <property type="molecule type" value="Genomic_DNA"/>
</dbReference>
<dbReference type="GeneTree" id="ENSGT00870000136508"/>
<feature type="domain" description="C2H2-type" evidence="9">
    <location>
        <begin position="250"/>
        <end position="278"/>
    </location>
</feature>
<proteinExistence type="predicted"/>
<evidence type="ECO:0000256" key="7">
    <source>
        <dbReference type="ARBA" id="ARBA00023242"/>
    </source>
</evidence>
<dbReference type="Pfam" id="PF13894">
    <property type="entry name" value="zf-C2H2_4"/>
    <property type="match status" value="1"/>
</dbReference>
<reference evidence="11" key="1">
    <citation type="journal article" date="2002" name="Science">
        <title>The draft genome of Ciona intestinalis: insights into chordate and vertebrate origins.</title>
        <authorList>
            <person name="Dehal P."/>
            <person name="Satou Y."/>
            <person name="Campbell R.K."/>
            <person name="Chapman J."/>
            <person name="Degnan B."/>
            <person name="De Tomaso A."/>
            <person name="Davidson B."/>
            <person name="Di Gregorio A."/>
            <person name="Gelpke M."/>
            <person name="Goodstein D.M."/>
            <person name="Harafuji N."/>
            <person name="Hastings K.E."/>
            <person name="Ho I."/>
            <person name="Hotta K."/>
            <person name="Huang W."/>
            <person name="Kawashima T."/>
            <person name="Lemaire P."/>
            <person name="Martinez D."/>
            <person name="Meinertzhagen I.A."/>
            <person name="Necula S."/>
            <person name="Nonaka M."/>
            <person name="Putnam N."/>
            <person name="Rash S."/>
            <person name="Saiga H."/>
            <person name="Satake M."/>
            <person name="Terry A."/>
            <person name="Yamada L."/>
            <person name="Wang H.G."/>
            <person name="Awazu S."/>
            <person name="Azumi K."/>
            <person name="Boore J."/>
            <person name="Branno M."/>
            <person name="Chin-Bow S."/>
            <person name="DeSantis R."/>
            <person name="Doyle S."/>
            <person name="Francino P."/>
            <person name="Keys D.N."/>
            <person name="Haga S."/>
            <person name="Hayashi H."/>
            <person name="Hino K."/>
            <person name="Imai K.S."/>
            <person name="Inaba K."/>
            <person name="Kano S."/>
            <person name="Kobayashi K."/>
            <person name="Kobayashi M."/>
            <person name="Lee B.I."/>
            <person name="Makabe K.W."/>
            <person name="Manohar C."/>
            <person name="Matassi G."/>
            <person name="Medina M."/>
            <person name="Mochizuki Y."/>
            <person name="Mount S."/>
            <person name="Morishita T."/>
            <person name="Miura S."/>
            <person name="Nakayama A."/>
            <person name="Nishizaka S."/>
            <person name="Nomoto H."/>
            <person name="Ohta F."/>
            <person name="Oishi K."/>
            <person name="Rigoutsos I."/>
            <person name="Sano M."/>
            <person name="Sasaki A."/>
            <person name="Sasakura Y."/>
            <person name="Shoguchi E."/>
            <person name="Shin-i T."/>
            <person name="Spagnuolo A."/>
            <person name="Stainier D."/>
            <person name="Suzuki M.M."/>
            <person name="Tassy O."/>
            <person name="Takatori N."/>
            <person name="Tokuoka M."/>
            <person name="Yagi K."/>
            <person name="Yoshizaki F."/>
            <person name="Wada S."/>
            <person name="Zhang C."/>
            <person name="Hyatt P.D."/>
            <person name="Larimer F."/>
            <person name="Detter C."/>
            <person name="Doggett N."/>
            <person name="Glavina T."/>
            <person name="Hawkins T."/>
            <person name="Richardson P."/>
            <person name="Lucas S."/>
            <person name="Kohara Y."/>
            <person name="Levine M."/>
            <person name="Satoh N."/>
            <person name="Rokhsar D.S."/>
        </authorList>
    </citation>
    <scope>NUCLEOTIDE SEQUENCE [LARGE SCALE GENOMIC DNA]</scope>
</reference>
<dbReference type="AlphaFoldDB" id="H2XL75"/>
<evidence type="ECO:0000256" key="8">
    <source>
        <dbReference type="PROSITE-ProRule" id="PRU00042"/>
    </source>
</evidence>
<keyword evidence="7" id="KW-0539">Nucleus</keyword>
<accession>H2XL75</accession>
<dbReference type="PROSITE" id="PS50157">
    <property type="entry name" value="ZINC_FINGER_C2H2_2"/>
    <property type="match status" value="2"/>
</dbReference>
<keyword evidence="3" id="KW-0677">Repeat</keyword>
<dbReference type="HOGENOM" id="CLU_026599_0_0_1"/>
<dbReference type="GO" id="GO:0005634">
    <property type="term" value="C:nucleus"/>
    <property type="evidence" value="ECO:0007669"/>
    <property type="project" value="UniProtKB-SubCell"/>
</dbReference>
<name>H2XL75_CIOIN</name>
<evidence type="ECO:0000256" key="6">
    <source>
        <dbReference type="ARBA" id="ARBA00023125"/>
    </source>
</evidence>
<evidence type="ECO:0000256" key="2">
    <source>
        <dbReference type="ARBA" id="ARBA00022723"/>
    </source>
</evidence>
<dbReference type="PANTHER" id="PTHR24391">
    <property type="entry name" value="HISTONE H4 TRANSCRIPTION FACTOR-RELATED"/>
    <property type="match status" value="1"/>
</dbReference>
<dbReference type="GO" id="GO:0006357">
    <property type="term" value="P:regulation of transcription by RNA polymerase II"/>
    <property type="evidence" value="ECO:0000318"/>
    <property type="project" value="GO_Central"/>
</dbReference>
<feature type="domain" description="C2H2-type" evidence="9">
    <location>
        <begin position="224"/>
        <end position="251"/>
    </location>
</feature>
<comment type="subcellular location">
    <subcellularLocation>
        <location evidence="1">Nucleus</location>
    </subcellularLocation>
</comment>
<dbReference type="GO" id="GO:0000981">
    <property type="term" value="F:DNA-binding transcription factor activity, RNA polymerase II-specific"/>
    <property type="evidence" value="ECO:0000318"/>
    <property type="project" value="GO_Central"/>
</dbReference>
<dbReference type="OMA" id="HVANHAY"/>
<dbReference type="Proteomes" id="UP000008144">
    <property type="component" value="Chromosome 9"/>
</dbReference>
<protein>
    <recommendedName>
        <fullName evidence="9">C2H2-type domain-containing protein</fullName>
    </recommendedName>
</protein>
<keyword evidence="11" id="KW-1185">Reference proteome</keyword>
<sequence>MSTPIKTAHKCVKFQPLQLRCEWNGCQVILADLSQFYEHLSNHFYALTPENSLSCKWDNCTFVCQNGVDLFRHLNFHGYHTKIKWWGLLCHQEIQLGECHNPNNRNMIPELPHSFKCQWSDCSMVFENADQFFIHVYDHAVLSEKEVLENGKIVFSCHWTGCKYYYDTQGKTSACVARSKLKDHTRSHTKEKCYACPWCGNLYVNKTKFTDHFDRQAAEETHSFQCTHCSRTFLTERILKDHMRQHVNHYKCPKCEMTCPNPSSLKHHIRYKHSDERPYACSYCPYKSKEPYDLQVHATFHRNDLLYKCHVKDCDYVVRSLQNL</sequence>